<name>A0A915JZL0_ROMCU</name>
<feature type="region of interest" description="Disordered" evidence="1">
    <location>
        <begin position="41"/>
        <end position="60"/>
    </location>
</feature>
<dbReference type="AlphaFoldDB" id="A0A915JZL0"/>
<dbReference type="WBParaSite" id="nRc.2.0.1.t31847-RA">
    <property type="protein sequence ID" value="nRc.2.0.1.t31847-RA"/>
    <property type="gene ID" value="nRc.2.0.1.g31847"/>
</dbReference>
<keyword evidence="2" id="KW-1185">Reference proteome</keyword>
<evidence type="ECO:0000313" key="3">
    <source>
        <dbReference type="WBParaSite" id="nRc.2.0.1.t31847-RA"/>
    </source>
</evidence>
<organism evidence="2 3">
    <name type="scientific">Romanomermis culicivorax</name>
    <name type="common">Nematode worm</name>
    <dbReference type="NCBI Taxonomy" id="13658"/>
    <lineage>
        <taxon>Eukaryota</taxon>
        <taxon>Metazoa</taxon>
        <taxon>Ecdysozoa</taxon>
        <taxon>Nematoda</taxon>
        <taxon>Enoplea</taxon>
        <taxon>Dorylaimia</taxon>
        <taxon>Mermithida</taxon>
        <taxon>Mermithoidea</taxon>
        <taxon>Mermithidae</taxon>
        <taxon>Romanomermis</taxon>
    </lineage>
</organism>
<evidence type="ECO:0000256" key="1">
    <source>
        <dbReference type="SAM" id="MobiDB-lite"/>
    </source>
</evidence>
<accession>A0A915JZL0</accession>
<evidence type="ECO:0000313" key="2">
    <source>
        <dbReference type="Proteomes" id="UP000887565"/>
    </source>
</evidence>
<protein>
    <submittedName>
        <fullName evidence="3">Ribosomal protein L33</fullName>
    </submittedName>
</protein>
<sequence length="60" mass="6886">MTKRVSLCGRYEYKRTKTKAQSVKRLIVLLTHAKSINASCIKFGPHNKDKQPKNQNLGTR</sequence>
<dbReference type="Proteomes" id="UP000887565">
    <property type="component" value="Unplaced"/>
</dbReference>
<proteinExistence type="predicted"/>
<reference evidence="3" key="1">
    <citation type="submission" date="2022-11" db="UniProtKB">
        <authorList>
            <consortium name="WormBaseParasite"/>
        </authorList>
    </citation>
    <scope>IDENTIFICATION</scope>
</reference>